<feature type="transmembrane region" description="Helical" evidence="1">
    <location>
        <begin position="126"/>
        <end position="148"/>
    </location>
</feature>
<feature type="transmembrane region" description="Helical" evidence="1">
    <location>
        <begin position="6"/>
        <end position="25"/>
    </location>
</feature>
<accession>A0A0J5VZV9</accession>
<evidence type="ECO:0000313" key="2">
    <source>
        <dbReference type="EMBL" id="KML41236.1"/>
    </source>
</evidence>
<organism evidence="2 3">
    <name type="scientific">Burkholderia cepacia</name>
    <name type="common">Pseudomonas cepacia</name>
    <dbReference type="NCBI Taxonomy" id="292"/>
    <lineage>
        <taxon>Bacteria</taxon>
        <taxon>Pseudomonadati</taxon>
        <taxon>Pseudomonadota</taxon>
        <taxon>Betaproteobacteria</taxon>
        <taxon>Burkholderiales</taxon>
        <taxon>Burkholderiaceae</taxon>
        <taxon>Burkholderia</taxon>
        <taxon>Burkholderia cepacia complex</taxon>
    </lineage>
</organism>
<sequence length="177" mass="19218">MQHLPSYVYVLFCVLVYIGVKRCFAREVRPVRPILFPIVFVGLGLSSLGHLFPRAGGDAYAAALAALVLGATGGWFHARRWRLQFRTGPEGMLVRLPGDASLLVTLLMTFVAETFIHYAIATSRPWAATGTFAILSFAVWGLLVGMPLGRAINVVTRCIRHANGSSDEGAAPAFESR</sequence>
<dbReference type="AlphaFoldDB" id="A0A0J5VZV9"/>
<dbReference type="RefSeq" id="WP_048252047.1">
    <property type="nucleotide sequence ID" value="NZ_CP177246.1"/>
</dbReference>
<keyword evidence="1" id="KW-0472">Membrane</keyword>
<dbReference type="PATRIC" id="fig|292.27.peg.795"/>
<dbReference type="Proteomes" id="UP000036338">
    <property type="component" value="Unassembled WGS sequence"/>
</dbReference>
<proteinExistence type="predicted"/>
<dbReference type="EMBL" id="LDWR01000113">
    <property type="protein sequence ID" value="KML41236.1"/>
    <property type="molecule type" value="Genomic_DNA"/>
</dbReference>
<comment type="caution">
    <text evidence="2">The sequence shown here is derived from an EMBL/GenBank/DDBJ whole genome shotgun (WGS) entry which is preliminary data.</text>
</comment>
<feature type="transmembrane region" description="Helical" evidence="1">
    <location>
        <begin position="59"/>
        <end position="78"/>
    </location>
</feature>
<gene>
    <name evidence="2" type="ORF">VL15_38035</name>
</gene>
<feature type="transmembrane region" description="Helical" evidence="1">
    <location>
        <begin position="34"/>
        <end position="53"/>
    </location>
</feature>
<feature type="transmembrane region" description="Helical" evidence="1">
    <location>
        <begin position="99"/>
        <end position="120"/>
    </location>
</feature>
<name>A0A0J5VZV9_BURCE</name>
<keyword evidence="1" id="KW-1133">Transmembrane helix</keyword>
<protein>
    <submittedName>
        <fullName evidence="2">Membrane protein</fullName>
    </submittedName>
</protein>
<evidence type="ECO:0000313" key="3">
    <source>
        <dbReference type="Proteomes" id="UP000036338"/>
    </source>
</evidence>
<evidence type="ECO:0000256" key="1">
    <source>
        <dbReference type="SAM" id="Phobius"/>
    </source>
</evidence>
<reference evidence="2 3" key="1">
    <citation type="submission" date="2015-05" db="EMBL/GenBank/DDBJ databases">
        <title>Draft genome of Burkholderia cepacia LK29.</title>
        <authorList>
            <person name="Chan X.Y."/>
        </authorList>
    </citation>
    <scope>NUCLEOTIDE SEQUENCE [LARGE SCALE GENOMIC DNA]</scope>
    <source>
        <strain evidence="2 3">LK29</strain>
    </source>
</reference>
<keyword evidence="1" id="KW-0812">Transmembrane</keyword>